<evidence type="ECO:0000256" key="1">
    <source>
        <dbReference type="ARBA" id="ARBA00022478"/>
    </source>
</evidence>
<dbReference type="AlphaFoldDB" id="A0A6G7B976"/>
<dbReference type="GO" id="GO:1990077">
    <property type="term" value="C:primosome complex"/>
    <property type="evidence" value="ECO:0007669"/>
    <property type="project" value="UniProtKB-KW"/>
</dbReference>
<dbReference type="InterPro" id="IPR002694">
    <property type="entry name" value="Znf_CHC2"/>
</dbReference>
<reference evidence="16 17" key="1">
    <citation type="submission" date="2020-02" db="EMBL/GenBank/DDBJ databases">
        <title>Complete genome sequences of six Lactobacillus iners strains isolated from the human vagina.</title>
        <authorList>
            <person name="France M.T."/>
            <person name="Rutt L."/>
            <person name="Narina S."/>
            <person name="Arbaugh S."/>
            <person name="Humphrys M.S."/>
            <person name="Ma B."/>
            <person name="Hayward M.R."/>
            <person name="Relman D."/>
            <person name="Kwon D.S."/>
            <person name="Ravel J."/>
        </authorList>
    </citation>
    <scope>NUCLEOTIDE SEQUENCE [LARGE SCALE GENOMIC DNA]</scope>
    <source>
        <strain evidence="16 17">C0210C1</strain>
    </source>
</reference>
<evidence type="ECO:0000256" key="14">
    <source>
        <dbReference type="PIRSR" id="PIRSR002811-1"/>
    </source>
</evidence>
<dbReference type="SUPFAM" id="SSF56731">
    <property type="entry name" value="DNA primase core"/>
    <property type="match status" value="1"/>
</dbReference>
<dbReference type="Gene3D" id="3.90.980.10">
    <property type="entry name" value="DNA primase, catalytic core, N-terminal domain"/>
    <property type="match status" value="1"/>
</dbReference>
<keyword evidence="8 12" id="KW-0862">Zinc</keyword>
<dbReference type="SMART" id="SM00493">
    <property type="entry name" value="TOPRIM"/>
    <property type="match status" value="1"/>
</dbReference>
<dbReference type="Pfam" id="PF10410">
    <property type="entry name" value="DnaB_bind"/>
    <property type="match status" value="1"/>
</dbReference>
<dbReference type="GO" id="GO:0005737">
    <property type="term" value="C:cytoplasm"/>
    <property type="evidence" value="ECO:0007669"/>
    <property type="project" value="TreeGrafter"/>
</dbReference>
<evidence type="ECO:0000256" key="6">
    <source>
        <dbReference type="ARBA" id="ARBA00022723"/>
    </source>
</evidence>
<evidence type="ECO:0000256" key="4">
    <source>
        <dbReference type="ARBA" id="ARBA00022695"/>
    </source>
</evidence>
<dbReference type="InterPro" id="IPR036977">
    <property type="entry name" value="DNA_primase_Znf_CHC2"/>
</dbReference>
<comment type="cofactor">
    <cofactor evidence="12 13 14">
        <name>Zn(2+)</name>
        <dbReference type="ChEBI" id="CHEBI:29105"/>
    </cofactor>
    <text evidence="12 13 14">Binds 1 zinc ion per monomer.</text>
</comment>
<protein>
    <recommendedName>
        <fullName evidence="12 13">DNA primase</fullName>
        <ecNumber evidence="12">2.7.7.101</ecNumber>
    </recommendedName>
</protein>
<keyword evidence="4 12" id="KW-0548">Nucleotidyltransferase</keyword>
<dbReference type="GO" id="GO:0000428">
    <property type="term" value="C:DNA-directed RNA polymerase complex"/>
    <property type="evidence" value="ECO:0007669"/>
    <property type="project" value="UniProtKB-KW"/>
</dbReference>
<dbReference type="FunFam" id="3.90.580.10:FF:000001">
    <property type="entry name" value="DNA primase"/>
    <property type="match status" value="1"/>
</dbReference>
<dbReference type="InterPro" id="IPR034151">
    <property type="entry name" value="TOPRIM_DnaG_bac"/>
</dbReference>
<dbReference type="SMART" id="SM00400">
    <property type="entry name" value="ZnF_CHCC"/>
    <property type="match status" value="1"/>
</dbReference>
<comment type="function">
    <text evidence="12 13">RNA polymerase that catalyzes the synthesis of short RNA molecules used as primers for DNA polymerase during DNA replication.</text>
</comment>
<keyword evidence="10 12" id="KW-0238">DNA-binding</keyword>
<keyword evidence="9" id="KW-0460">Magnesium</keyword>
<keyword evidence="7 12" id="KW-0863">Zinc-finger</keyword>
<sequence length="600" mass="68877">MAGHIPSNLIDEVRSAVNIVDIISQYVSLTKKGKDYVGLCPFHQEKTPSFTVSESKQFFKCFGCGKGGNVFKFLMDKENISFPESVISVAKIAHITIPGEYNNDAIYKKNPIKQIYSDATEFYQHILLTTKLGEVALKYVQERELTSEIISHFKIGYAPKTDNILYIFLKQKNYSQDLLEQSGLFIKNEKGKLLDRFRDRLMFPLCDELGDPIAFSGRRISNDSQIAKYVNSPETPLFTKSKLLYHFSEAKHAVNAENHLILYEGYMDVIAAYKCGIKTGVASMGTSLTSQQVYMLRRVTPNIIINYDGDDPGQHAMERAIKLFNYPNMNLGIVSLPENLDPDEYVKKYGPEKYVNEVKAATTSTEFLLQRMAKKYNLFNDRDKLDFINESIALIAKNDDPIEIDIYIQKLAQKLQVSVESLKARLLREQRKIRTAINHQKQIQALYPADEVTPKQLDNVHDSSASFTEQKRLLFLFIHNDNARLYLLTKKFIFPNESYQQLADLWLSYLEKNPNPNISGFADFIPKDLQSIIVNMELTDMPYTFSEGEIDDQIASLIKQKTILEIQRLYDQIKVAQQKNDSQLIIQLTQKIIELKRKII</sequence>
<keyword evidence="6 12" id="KW-0479">Metal-binding</keyword>
<dbReference type="Pfam" id="PF13155">
    <property type="entry name" value="Toprim_2"/>
    <property type="match status" value="1"/>
</dbReference>
<dbReference type="GO" id="GO:0006269">
    <property type="term" value="P:DNA replication, synthesis of primer"/>
    <property type="evidence" value="ECO:0007669"/>
    <property type="project" value="UniProtKB-UniRule"/>
</dbReference>
<dbReference type="HAMAP" id="MF_00974">
    <property type="entry name" value="DNA_primase_DnaG"/>
    <property type="match status" value="1"/>
</dbReference>
<name>A0A6G7B976_9LACO</name>
<dbReference type="InterPro" id="IPR050219">
    <property type="entry name" value="DnaG_primase"/>
</dbReference>
<evidence type="ECO:0000313" key="17">
    <source>
        <dbReference type="Proteomes" id="UP000501676"/>
    </source>
</evidence>
<evidence type="ECO:0000259" key="15">
    <source>
        <dbReference type="PROSITE" id="PS50880"/>
    </source>
</evidence>
<dbReference type="GO" id="GO:0008270">
    <property type="term" value="F:zinc ion binding"/>
    <property type="evidence" value="ECO:0007669"/>
    <property type="project" value="UniProtKB-UniRule"/>
</dbReference>
<dbReference type="PANTHER" id="PTHR30313">
    <property type="entry name" value="DNA PRIMASE"/>
    <property type="match status" value="1"/>
</dbReference>
<evidence type="ECO:0000256" key="9">
    <source>
        <dbReference type="ARBA" id="ARBA00022842"/>
    </source>
</evidence>
<comment type="domain">
    <text evidence="12">Contains an N-terminal zinc-binding domain, a central core domain that contains the primase activity, and a C-terminal DnaB-binding domain.</text>
</comment>
<evidence type="ECO:0000256" key="5">
    <source>
        <dbReference type="ARBA" id="ARBA00022705"/>
    </source>
</evidence>
<keyword evidence="3 12" id="KW-0808">Transferase</keyword>
<keyword evidence="2 12" id="KW-0639">Primosome</keyword>
<keyword evidence="1 12" id="KW-0240">DNA-directed RNA polymerase</keyword>
<dbReference type="InterPro" id="IPR030846">
    <property type="entry name" value="DnaG_bac"/>
</dbReference>
<dbReference type="PANTHER" id="PTHR30313:SF2">
    <property type="entry name" value="DNA PRIMASE"/>
    <property type="match status" value="1"/>
</dbReference>
<gene>
    <name evidence="12 16" type="primary">dnaG</name>
    <name evidence="16" type="ORF">G6Z83_03830</name>
</gene>
<dbReference type="CDD" id="cd03364">
    <property type="entry name" value="TOPRIM_DnaG_primases"/>
    <property type="match status" value="1"/>
</dbReference>
<dbReference type="Pfam" id="PF08275">
    <property type="entry name" value="DNAG_N"/>
    <property type="match status" value="1"/>
</dbReference>
<proteinExistence type="inferred from homology"/>
<evidence type="ECO:0000256" key="13">
    <source>
        <dbReference type="PIRNR" id="PIRNR002811"/>
    </source>
</evidence>
<evidence type="ECO:0000256" key="12">
    <source>
        <dbReference type="HAMAP-Rule" id="MF_00974"/>
    </source>
</evidence>
<dbReference type="GO" id="GO:0003677">
    <property type="term" value="F:DNA binding"/>
    <property type="evidence" value="ECO:0007669"/>
    <property type="project" value="UniProtKB-KW"/>
</dbReference>
<dbReference type="InterPro" id="IPR006295">
    <property type="entry name" value="DNA_primase_DnaG"/>
</dbReference>
<dbReference type="Gene3D" id="3.90.580.10">
    <property type="entry name" value="Zinc finger, CHC2-type domain"/>
    <property type="match status" value="1"/>
</dbReference>
<dbReference type="Pfam" id="PF01807">
    <property type="entry name" value="Zn_ribbon_DnaG"/>
    <property type="match status" value="1"/>
</dbReference>
<keyword evidence="5 12" id="KW-0235">DNA replication</keyword>
<dbReference type="InterPro" id="IPR006171">
    <property type="entry name" value="TOPRIM_dom"/>
</dbReference>
<evidence type="ECO:0000256" key="8">
    <source>
        <dbReference type="ARBA" id="ARBA00022833"/>
    </source>
</evidence>
<dbReference type="InterPro" id="IPR016136">
    <property type="entry name" value="DNA_helicase_N/primase_C"/>
</dbReference>
<comment type="catalytic activity">
    <reaction evidence="12">
        <text>ssDNA + n NTP = ssDNA/pppN(pN)n-1 hybrid + (n-1) diphosphate.</text>
        <dbReference type="EC" id="2.7.7.101"/>
    </reaction>
</comment>
<feature type="zinc finger region" description="CHC2-type" evidence="12 14">
    <location>
        <begin position="40"/>
        <end position="64"/>
    </location>
</feature>
<dbReference type="PROSITE" id="PS50880">
    <property type="entry name" value="TOPRIM"/>
    <property type="match status" value="1"/>
</dbReference>
<comment type="subunit">
    <text evidence="12">Monomer. Interacts with DnaB.</text>
</comment>
<evidence type="ECO:0000256" key="7">
    <source>
        <dbReference type="ARBA" id="ARBA00022771"/>
    </source>
</evidence>
<dbReference type="Proteomes" id="UP000501676">
    <property type="component" value="Chromosome"/>
</dbReference>
<dbReference type="InterPro" id="IPR019475">
    <property type="entry name" value="DNA_primase_DnaB-bd"/>
</dbReference>
<dbReference type="GO" id="GO:0003899">
    <property type="term" value="F:DNA-directed RNA polymerase activity"/>
    <property type="evidence" value="ECO:0007669"/>
    <property type="project" value="UniProtKB-UniRule"/>
</dbReference>
<dbReference type="Gene3D" id="1.10.860.10">
    <property type="entry name" value="DNAb Helicase, Chain A"/>
    <property type="match status" value="1"/>
</dbReference>
<dbReference type="EC" id="2.7.7.101" evidence="12"/>
<organism evidence="16 17">
    <name type="scientific">Lactobacillus iners</name>
    <dbReference type="NCBI Taxonomy" id="147802"/>
    <lineage>
        <taxon>Bacteria</taxon>
        <taxon>Bacillati</taxon>
        <taxon>Bacillota</taxon>
        <taxon>Bacilli</taxon>
        <taxon>Lactobacillales</taxon>
        <taxon>Lactobacillaceae</taxon>
        <taxon>Lactobacillus</taxon>
    </lineage>
</organism>
<evidence type="ECO:0000256" key="3">
    <source>
        <dbReference type="ARBA" id="ARBA00022679"/>
    </source>
</evidence>
<dbReference type="InterPro" id="IPR037068">
    <property type="entry name" value="DNA_primase_core_N_sf"/>
</dbReference>
<evidence type="ECO:0000256" key="2">
    <source>
        <dbReference type="ARBA" id="ARBA00022515"/>
    </source>
</evidence>
<evidence type="ECO:0000256" key="11">
    <source>
        <dbReference type="ARBA" id="ARBA00023163"/>
    </source>
</evidence>
<accession>A0A6G7B976</accession>
<feature type="domain" description="Toprim" evidence="15">
    <location>
        <begin position="258"/>
        <end position="339"/>
    </location>
</feature>
<dbReference type="RefSeq" id="WP_102878083.1">
    <property type="nucleotide sequence ID" value="NZ_CP049228.1"/>
</dbReference>
<dbReference type="InterPro" id="IPR013264">
    <property type="entry name" value="DNAG_N"/>
</dbReference>
<dbReference type="Gene3D" id="3.40.1360.10">
    <property type="match status" value="1"/>
</dbReference>
<dbReference type="EMBL" id="CP049228">
    <property type="protein sequence ID" value="QIH23836.1"/>
    <property type="molecule type" value="Genomic_DNA"/>
</dbReference>
<dbReference type="PIRSF" id="PIRSF002811">
    <property type="entry name" value="DnaG"/>
    <property type="match status" value="1"/>
</dbReference>
<dbReference type="NCBIfam" id="TIGR01391">
    <property type="entry name" value="dnaG"/>
    <property type="match status" value="1"/>
</dbReference>
<dbReference type="SUPFAM" id="SSF57783">
    <property type="entry name" value="Zinc beta-ribbon"/>
    <property type="match status" value="1"/>
</dbReference>
<evidence type="ECO:0000313" key="16">
    <source>
        <dbReference type="EMBL" id="QIH23836.1"/>
    </source>
</evidence>
<comment type="similarity">
    <text evidence="12 13">Belongs to the DnaG primase family.</text>
</comment>
<keyword evidence="11 12" id="KW-0804">Transcription</keyword>
<evidence type="ECO:0000256" key="10">
    <source>
        <dbReference type="ARBA" id="ARBA00023125"/>
    </source>
</evidence>